<comment type="caution">
    <text evidence="10">The sequence shown here is derived from an EMBL/GenBank/DDBJ whole genome shotgun (WGS) entry which is preliminary data.</text>
</comment>
<dbReference type="InterPro" id="IPR050121">
    <property type="entry name" value="Cytochrome_P450_monoxygenase"/>
</dbReference>
<dbReference type="HOGENOM" id="CLU_001570_25_2_1"/>
<evidence type="ECO:0000256" key="5">
    <source>
        <dbReference type="ARBA" id="ARBA00023004"/>
    </source>
</evidence>
<dbReference type="GeneID" id="63677371"/>
<dbReference type="SUPFAM" id="SSF48264">
    <property type="entry name" value="Cytochrome P450"/>
    <property type="match status" value="1"/>
</dbReference>
<keyword evidence="7" id="KW-0503">Monooxygenase</keyword>
<keyword evidence="3 6" id="KW-0349">Heme</keyword>
<name>A0A0C2J2P8_9PEZI</name>
<dbReference type="InterPro" id="IPR001128">
    <property type="entry name" value="Cyt_P450"/>
</dbReference>
<feature type="chain" id="PRO_5002167429" description="Cytochrome p450 monooxygenase" evidence="9">
    <location>
        <begin position="22"/>
        <end position="603"/>
    </location>
</feature>
<dbReference type="PRINTS" id="PR00385">
    <property type="entry name" value="P450"/>
</dbReference>
<dbReference type="VEuPathDB" id="FungiDB:SPBR_04167"/>
<feature type="signal peptide" evidence="9">
    <location>
        <begin position="1"/>
        <end position="21"/>
    </location>
</feature>
<keyword evidence="7" id="KW-0560">Oxidoreductase</keyword>
<evidence type="ECO:0000256" key="8">
    <source>
        <dbReference type="SAM" id="MobiDB-lite"/>
    </source>
</evidence>
<dbReference type="RefSeq" id="XP_040621330.1">
    <property type="nucleotide sequence ID" value="XM_040762450.1"/>
</dbReference>
<evidence type="ECO:0000256" key="1">
    <source>
        <dbReference type="ARBA" id="ARBA00001971"/>
    </source>
</evidence>
<dbReference type="OrthoDB" id="1470350at2759"/>
<dbReference type="GO" id="GO:0020037">
    <property type="term" value="F:heme binding"/>
    <property type="evidence" value="ECO:0007669"/>
    <property type="project" value="InterPro"/>
</dbReference>
<dbReference type="PROSITE" id="PS00086">
    <property type="entry name" value="CYTOCHROME_P450"/>
    <property type="match status" value="1"/>
</dbReference>
<comment type="similarity">
    <text evidence="2 7">Belongs to the cytochrome P450 family.</text>
</comment>
<comment type="cofactor">
    <cofactor evidence="1 6">
        <name>heme</name>
        <dbReference type="ChEBI" id="CHEBI:30413"/>
    </cofactor>
</comment>
<proteinExistence type="inferred from homology"/>
<gene>
    <name evidence="10" type="ORF">SPBR_04167</name>
</gene>
<keyword evidence="11" id="KW-1185">Reference proteome</keyword>
<keyword evidence="5 6" id="KW-0408">Iron</keyword>
<reference evidence="10 11" key="1">
    <citation type="journal article" date="2014" name="BMC Genomics">
        <title>Comparative genomics of the major fungal agents of human and animal Sporotrichosis: Sporothrix schenckii and Sporothrix brasiliensis.</title>
        <authorList>
            <person name="Teixeira M.M."/>
            <person name="de Almeida L.G."/>
            <person name="Kubitschek-Barreira P."/>
            <person name="Alves F.L."/>
            <person name="Kioshima E.S."/>
            <person name="Abadio A.K."/>
            <person name="Fernandes L."/>
            <person name="Derengowski L.S."/>
            <person name="Ferreira K.S."/>
            <person name="Souza R.C."/>
            <person name="Ruiz J.C."/>
            <person name="de Andrade N.C."/>
            <person name="Paes H.C."/>
            <person name="Nicola A.M."/>
            <person name="Albuquerque P."/>
            <person name="Gerber A.L."/>
            <person name="Martins V.P."/>
            <person name="Peconick L.D."/>
            <person name="Neto A.V."/>
            <person name="Chaucanez C.B."/>
            <person name="Silva P.A."/>
            <person name="Cunha O.L."/>
            <person name="de Oliveira F.F."/>
            <person name="dos Santos T.C."/>
            <person name="Barros A.L."/>
            <person name="Soares M.A."/>
            <person name="de Oliveira L.M."/>
            <person name="Marini M.M."/>
            <person name="Villalobos-Duno H."/>
            <person name="Cunha M.M."/>
            <person name="de Hoog S."/>
            <person name="da Silveira J.F."/>
            <person name="Henrissat B."/>
            <person name="Nino-Vega G.A."/>
            <person name="Cisalpino P.S."/>
            <person name="Mora-Montes H.M."/>
            <person name="Almeida S.R."/>
            <person name="Stajich J.E."/>
            <person name="Lopes-Bezerra L.M."/>
            <person name="Vasconcelos A.T."/>
            <person name="Felipe M.S."/>
        </authorList>
    </citation>
    <scope>NUCLEOTIDE SEQUENCE [LARGE SCALE GENOMIC DNA]</scope>
    <source>
        <strain evidence="10 11">5110</strain>
    </source>
</reference>
<evidence type="ECO:0000313" key="10">
    <source>
        <dbReference type="EMBL" id="KIH93320.1"/>
    </source>
</evidence>
<evidence type="ECO:0000256" key="7">
    <source>
        <dbReference type="RuleBase" id="RU000461"/>
    </source>
</evidence>
<dbReference type="EMBL" id="AWTV01000005">
    <property type="protein sequence ID" value="KIH93320.1"/>
    <property type="molecule type" value="Genomic_DNA"/>
</dbReference>
<feature type="compositionally biased region" description="Basic and acidic residues" evidence="8">
    <location>
        <begin position="292"/>
        <end position="308"/>
    </location>
</feature>
<keyword evidence="4 6" id="KW-0479">Metal-binding</keyword>
<dbReference type="AlphaFoldDB" id="A0A0C2J2P8"/>
<dbReference type="PANTHER" id="PTHR24305">
    <property type="entry name" value="CYTOCHROME P450"/>
    <property type="match status" value="1"/>
</dbReference>
<feature type="binding site" description="axial binding residue" evidence="6">
    <location>
        <position position="533"/>
    </location>
    <ligand>
        <name>heme</name>
        <dbReference type="ChEBI" id="CHEBI:30413"/>
    </ligand>
    <ligandPart>
        <name>Fe</name>
        <dbReference type="ChEBI" id="CHEBI:18248"/>
    </ligandPart>
</feature>
<dbReference type="PRINTS" id="PR00463">
    <property type="entry name" value="EP450I"/>
</dbReference>
<accession>A0A0C2J2P8</accession>
<organism evidence="10 11">
    <name type="scientific">Sporothrix brasiliensis 5110</name>
    <dbReference type="NCBI Taxonomy" id="1398154"/>
    <lineage>
        <taxon>Eukaryota</taxon>
        <taxon>Fungi</taxon>
        <taxon>Dikarya</taxon>
        <taxon>Ascomycota</taxon>
        <taxon>Pezizomycotina</taxon>
        <taxon>Sordariomycetes</taxon>
        <taxon>Sordariomycetidae</taxon>
        <taxon>Ophiostomatales</taxon>
        <taxon>Ophiostomataceae</taxon>
        <taxon>Sporothrix</taxon>
    </lineage>
</organism>
<dbReference type="GO" id="GO:0005506">
    <property type="term" value="F:iron ion binding"/>
    <property type="evidence" value="ECO:0007669"/>
    <property type="project" value="InterPro"/>
</dbReference>
<evidence type="ECO:0000256" key="9">
    <source>
        <dbReference type="SAM" id="SignalP"/>
    </source>
</evidence>
<dbReference type="InterPro" id="IPR002401">
    <property type="entry name" value="Cyt_P450_E_grp-I"/>
</dbReference>
<dbReference type="Gene3D" id="1.10.630.10">
    <property type="entry name" value="Cytochrome P450"/>
    <property type="match status" value="1"/>
</dbReference>
<evidence type="ECO:0000256" key="4">
    <source>
        <dbReference type="ARBA" id="ARBA00022723"/>
    </source>
</evidence>
<sequence>MAHTWLVAFLAVFGAWLVSSAHRLYVNYRNAVRSGFPVLLCPVNTQNPLYMALNPALRPLLKRILPTAVYDRWHPATYGWEFRDRHGLHDRIGPVFVLVTTGVNELWCADPALAQILLARRKDFVMLPEAKLIMSLLGNNMIASDGETWARQRRLIAPNLNERISAVVWKESMAQANQMGDFMLTPPEDGGASKTSKTPKTSQTVASLRAIAINVLGQVGYGQPKPFRPMELPRDPEAPMAYIDAIGLVAELLAAAALFPNRLLALPFMPKVVQTLAAAMRRLPALTDDMLDQERQRQKERKVDTDSGPRETIMGLLVRLSDQALNKAAAGPLNKTAAPADPHGALGLTEDEIAGNLFLVTGAGFDTTANTMSYAAVLLAIYPETQAWLQEELDRVFGGPPTGLPASKRTDRLAALDYATVYPQLARCLAFMLETLRLYPAVLHVSRGLRSDDGTSASSATVTVHHTTHHLAGRYNVFVNNMALHTAPATWGADADAFRPARWIAVDAATGRESVRTPPRGTFSPWSGGPRVCPGQKMSQVEFVAVMATLLWRCSVRPVVRTADGETPADARARLLALTEDSQPRLTLQMNRPDEAELQWVER</sequence>
<dbReference type="InterPro" id="IPR036396">
    <property type="entry name" value="Cyt_P450_sf"/>
</dbReference>
<dbReference type="InterPro" id="IPR017972">
    <property type="entry name" value="Cyt_P450_CS"/>
</dbReference>
<dbReference type="Pfam" id="PF00067">
    <property type="entry name" value="p450"/>
    <property type="match status" value="1"/>
</dbReference>
<dbReference type="GO" id="GO:0004497">
    <property type="term" value="F:monooxygenase activity"/>
    <property type="evidence" value="ECO:0007669"/>
    <property type="project" value="UniProtKB-KW"/>
</dbReference>
<dbReference type="PANTHER" id="PTHR24305:SF166">
    <property type="entry name" value="CYTOCHROME P450 12A4, MITOCHONDRIAL-RELATED"/>
    <property type="match status" value="1"/>
</dbReference>
<evidence type="ECO:0000256" key="2">
    <source>
        <dbReference type="ARBA" id="ARBA00010617"/>
    </source>
</evidence>
<protein>
    <recommendedName>
        <fullName evidence="12">Cytochrome p450 monooxygenase</fullName>
    </recommendedName>
</protein>
<evidence type="ECO:0000256" key="3">
    <source>
        <dbReference type="ARBA" id="ARBA00022617"/>
    </source>
</evidence>
<evidence type="ECO:0000256" key="6">
    <source>
        <dbReference type="PIRSR" id="PIRSR602401-1"/>
    </source>
</evidence>
<keyword evidence="9" id="KW-0732">Signal</keyword>
<feature type="region of interest" description="Disordered" evidence="8">
    <location>
        <begin position="289"/>
        <end position="308"/>
    </location>
</feature>
<evidence type="ECO:0008006" key="12">
    <source>
        <dbReference type="Google" id="ProtNLM"/>
    </source>
</evidence>
<evidence type="ECO:0000313" key="11">
    <source>
        <dbReference type="Proteomes" id="UP000031575"/>
    </source>
</evidence>
<dbReference type="CDD" id="cd11070">
    <property type="entry name" value="CYP56-like"/>
    <property type="match status" value="1"/>
</dbReference>
<dbReference type="Proteomes" id="UP000031575">
    <property type="component" value="Unassembled WGS sequence"/>
</dbReference>
<dbReference type="GO" id="GO:0016705">
    <property type="term" value="F:oxidoreductase activity, acting on paired donors, with incorporation or reduction of molecular oxygen"/>
    <property type="evidence" value="ECO:0007669"/>
    <property type="project" value="InterPro"/>
</dbReference>